<dbReference type="Proteomes" id="UP000189286">
    <property type="component" value="Unassembled WGS sequence"/>
</dbReference>
<organism evidence="1 2">
    <name type="scientific">Pectobacterium actinidiae</name>
    <dbReference type="NCBI Taxonomy" id="1507808"/>
    <lineage>
        <taxon>Bacteria</taxon>
        <taxon>Pseudomonadati</taxon>
        <taxon>Pseudomonadota</taxon>
        <taxon>Gammaproteobacteria</taxon>
        <taxon>Enterobacterales</taxon>
        <taxon>Pectobacteriaceae</taxon>
        <taxon>Pectobacterium</taxon>
    </lineage>
</organism>
<sequence length="63" mass="7079">MMFYPFRFGDKSADGFSSPSLSVEKSAINSLIYLDNAAEKNGLHSTYWAETVRVIRPIAYLSD</sequence>
<reference evidence="2" key="1">
    <citation type="submission" date="2016-11" db="EMBL/GenBank/DDBJ databases">
        <authorList>
            <person name="Panda P."/>
            <person name="Visnovsky S."/>
            <person name="Pitman A."/>
        </authorList>
    </citation>
    <scope>NUCLEOTIDE SEQUENCE [LARGE SCALE GENOMIC DNA]</scope>
    <source>
        <strain evidence="2">ICMP 9972</strain>
    </source>
</reference>
<evidence type="ECO:0000313" key="1">
    <source>
        <dbReference type="EMBL" id="ONK08425.1"/>
    </source>
</evidence>
<protein>
    <submittedName>
        <fullName evidence="1">Uncharacterized protein</fullName>
    </submittedName>
</protein>
<gene>
    <name evidence="1" type="ORF">BSK71_04120</name>
</gene>
<evidence type="ECO:0000313" key="2">
    <source>
        <dbReference type="Proteomes" id="UP000189286"/>
    </source>
</evidence>
<proteinExistence type="predicted"/>
<accession>A0A1V2R7T7</accession>
<name>A0A1V2R7T7_9GAMM</name>
<dbReference type="AlphaFoldDB" id="A0A1V2R7T7"/>
<comment type="caution">
    <text evidence="1">The sequence shown here is derived from an EMBL/GenBank/DDBJ whole genome shotgun (WGS) entry which is preliminary data.</text>
</comment>
<dbReference type="EMBL" id="MPUJ01000002">
    <property type="protein sequence ID" value="ONK08425.1"/>
    <property type="molecule type" value="Genomic_DNA"/>
</dbReference>